<dbReference type="OrthoDB" id="186626at2759"/>
<organism evidence="1 2">
    <name type="scientific">Phanerochaete carnosa (strain HHB-10118-sp)</name>
    <name type="common">White-rot fungus</name>
    <name type="synonym">Peniophora carnosa</name>
    <dbReference type="NCBI Taxonomy" id="650164"/>
    <lineage>
        <taxon>Eukaryota</taxon>
        <taxon>Fungi</taxon>
        <taxon>Dikarya</taxon>
        <taxon>Basidiomycota</taxon>
        <taxon>Agaricomycotina</taxon>
        <taxon>Agaricomycetes</taxon>
        <taxon>Polyporales</taxon>
        <taxon>Phanerochaetaceae</taxon>
        <taxon>Phanerochaete</taxon>
    </lineage>
</organism>
<dbReference type="AlphaFoldDB" id="K5VGZ8"/>
<keyword evidence="2" id="KW-1185">Reference proteome</keyword>
<protein>
    <recommendedName>
        <fullName evidence="3">ATP-grasp domain-containing protein</fullName>
    </recommendedName>
</protein>
<dbReference type="SUPFAM" id="SSF56059">
    <property type="entry name" value="Glutathione synthetase ATP-binding domain-like"/>
    <property type="match status" value="1"/>
</dbReference>
<dbReference type="HOGENOM" id="CLU_026180_1_0_1"/>
<dbReference type="GeneID" id="18918665"/>
<name>K5VGZ8_PHACS</name>
<feature type="non-terminal residue" evidence="1">
    <location>
        <position position="367"/>
    </location>
</feature>
<evidence type="ECO:0000313" key="2">
    <source>
        <dbReference type="Proteomes" id="UP000008370"/>
    </source>
</evidence>
<proteinExistence type="predicted"/>
<dbReference type="EMBL" id="JH930478">
    <property type="protein sequence ID" value="EKM50498.1"/>
    <property type="molecule type" value="Genomic_DNA"/>
</dbReference>
<dbReference type="KEGG" id="pco:PHACADRAFT_263821"/>
<gene>
    <name evidence="1" type="ORF">PHACADRAFT_263821</name>
</gene>
<dbReference type="Proteomes" id="UP000008370">
    <property type="component" value="Unassembled WGS sequence"/>
</dbReference>
<sequence length="367" mass="41324">MVVSRKARPSLAQSNVATFLLLCLSFLASSLTFIVVLVFYISTAVTGTSLGYSSRHSSSQPAKTVLITGARANKALTLCRAFKKAGCRVILAEEANWGRLTCARFSRAVDHFRLLPDPRLTPRAYAVVIQSIITLWHVDAWVPCSSVHATMIDSDAAAEIIAQPQDKRDTRFCEPFIPLPEVCETLHWKDQFEELCIELGYPVPESKKVTSVQDAVNFLHSPETLAKGYKYLLKSLSLDDLGRDDFTLFPLATREETERHLSSVPTPLSENYPFLLQKFLFGHEYCTHVAARDGKLVAFVACRSNQLLMRYGDVRNLSVQEKKVGERLEEWTQQFLDRYKAKLASQGKTDQQYALTGHFSFDFIIES</sequence>
<evidence type="ECO:0008006" key="3">
    <source>
        <dbReference type="Google" id="ProtNLM"/>
    </source>
</evidence>
<accession>K5VGZ8</accession>
<dbReference type="RefSeq" id="XP_007400770.1">
    <property type="nucleotide sequence ID" value="XM_007400708.1"/>
</dbReference>
<reference evidence="1 2" key="1">
    <citation type="journal article" date="2012" name="BMC Genomics">
        <title>Comparative genomics of the white-rot fungi, Phanerochaete carnosa and P. chrysosporium, to elucidate the genetic basis of the distinct wood types they colonize.</title>
        <authorList>
            <person name="Suzuki H."/>
            <person name="MacDonald J."/>
            <person name="Syed K."/>
            <person name="Salamov A."/>
            <person name="Hori C."/>
            <person name="Aerts A."/>
            <person name="Henrissat B."/>
            <person name="Wiebenga A."/>
            <person name="vanKuyk P.A."/>
            <person name="Barry K."/>
            <person name="Lindquist E."/>
            <person name="LaButti K."/>
            <person name="Lapidus A."/>
            <person name="Lucas S."/>
            <person name="Coutinho P."/>
            <person name="Gong Y."/>
            <person name="Samejima M."/>
            <person name="Mahadevan R."/>
            <person name="Abou-Zaid M."/>
            <person name="de Vries R.P."/>
            <person name="Igarashi K."/>
            <person name="Yadav J.S."/>
            <person name="Grigoriev I.V."/>
            <person name="Master E.R."/>
        </authorList>
    </citation>
    <scope>NUCLEOTIDE SEQUENCE [LARGE SCALE GENOMIC DNA]</scope>
    <source>
        <strain evidence="1 2">HHB-10118-sp</strain>
    </source>
</reference>
<evidence type="ECO:0000313" key="1">
    <source>
        <dbReference type="EMBL" id="EKM50498.1"/>
    </source>
</evidence>
<dbReference type="InParanoid" id="K5VGZ8"/>